<gene>
    <name evidence="2" type="ORF">RND71_022813</name>
</gene>
<accession>A0AAE1V5I3</accession>
<keyword evidence="3" id="KW-1185">Reference proteome</keyword>
<feature type="compositionally biased region" description="Basic and acidic residues" evidence="1">
    <location>
        <begin position="73"/>
        <end position="84"/>
    </location>
</feature>
<sequence length="112" mass="13203">MASDDNVIVKEVHDFFRLYKNGRVERFYDVHGSFYVPPSPDENSNSGVFFQRRHHLTPRLCQTLPPGKHHRGEKTPRSPHDRGSKYKKKINSRSNKTGYSRRSIRTEQNYEV</sequence>
<feature type="region of interest" description="Disordered" evidence="1">
    <location>
        <begin position="57"/>
        <end position="112"/>
    </location>
</feature>
<evidence type="ECO:0000313" key="2">
    <source>
        <dbReference type="EMBL" id="KAK4357203.1"/>
    </source>
</evidence>
<dbReference type="Proteomes" id="UP001291623">
    <property type="component" value="Unassembled WGS sequence"/>
</dbReference>
<reference evidence="2" key="1">
    <citation type="submission" date="2023-12" db="EMBL/GenBank/DDBJ databases">
        <title>Genome assembly of Anisodus tanguticus.</title>
        <authorList>
            <person name="Wang Y.-J."/>
        </authorList>
    </citation>
    <scope>NUCLEOTIDE SEQUENCE</scope>
    <source>
        <strain evidence="2">KB-2021</strain>
        <tissue evidence="2">Leaf</tissue>
    </source>
</reference>
<name>A0AAE1V5I3_9SOLA</name>
<evidence type="ECO:0000313" key="3">
    <source>
        <dbReference type="Proteomes" id="UP001291623"/>
    </source>
</evidence>
<protein>
    <submittedName>
        <fullName evidence="2">Uncharacterized protein</fullName>
    </submittedName>
</protein>
<feature type="compositionally biased region" description="Polar residues" evidence="1">
    <location>
        <begin position="92"/>
        <end position="112"/>
    </location>
</feature>
<dbReference type="AlphaFoldDB" id="A0AAE1V5I3"/>
<dbReference type="EMBL" id="JAVYJV010000012">
    <property type="protein sequence ID" value="KAK4357203.1"/>
    <property type="molecule type" value="Genomic_DNA"/>
</dbReference>
<evidence type="ECO:0000256" key="1">
    <source>
        <dbReference type="SAM" id="MobiDB-lite"/>
    </source>
</evidence>
<organism evidence="2 3">
    <name type="scientific">Anisodus tanguticus</name>
    <dbReference type="NCBI Taxonomy" id="243964"/>
    <lineage>
        <taxon>Eukaryota</taxon>
        <taxon>Viridiplantae</taxon>
        <taxon>Streptophyta</taxon>
        <taxon>Embryophyta</taxon>
        <taxon>Tracheophyta</taxon>
        <taxon>Spermatophyta</taxon>
        <taxon>Magnoliopsida</taxon>
        <taxon>eudicotyledons</taxon>
        <taxon>Gunneridae</taxon>
        <taxon>Pentapetalae</taxon>
        <taxon>asterids</taxon>
        <taxon>lamiids</taxon>
        <taxon>Solanales</taxon>
        <taxon>Solanaceae</taxon>
        <taxon>Solanoideae</taxon>
        <taxon>Hyoscyameae</taxon>
        <taxon>Anisodus</taxon>
    </lineage>
</organism>
<proteinExistence type="predicted"/>
<comment type="caution">
    <text evidence="2">The sequence shown here is derived from an EMBL/GenBank/DDBJ whole genome shotgun (WGS) entry which is preliminary data.</text>
</comment>